<dbReference type="InterPro" id="IPR051210">
    <property type="entry name" value="Ub_ligase/GEF_domain"/>
</dbReference>
<keyword evidence="4" id="KW-0862">Zinc</keyword>
<dbReference type="InterPro" id="IPR009091">
    <property type="entry name" value="RCC1/BLIP-II"/>
</dbReference>
<evidence type="ECO:0000313" key="7">
    <source>
        <dbReference type="EMBL" id="CAK0816480.1"/>
    </source>
</evidence>
<evidence type="ECO:0000313" key="8">
    <source>
        <dbReference type="Proteomes" id="UP001189429"/>
    </source>
</evidence>
<reference evidence="7" key="1">
    <citation type="submission" date="2023-10" db="EMBL/GenBank/DDBJ databases">
        <authorList>
            <person name="Chen Y."/>
            <person name="Shah S."/>
            <person name="Dougan E. K."/>
            <person name="Thang M."/>
            <person name="Chan C."/>
        </authorList>
    </citation>
    <scope>NUCLEOTIDE SEQUENCE [LARGE SCALE GENOMIC DNA]</scope>
</reference>
<evidence type="ECO:0000256" key="4">
    <source>
        <dbReference type="ARBA" id="ARBA00022833"/>
    </source>
</evidence>
<dbReference type="PROSITE" id="PS01358">
    <property type="entry name" value="ZF_RANBP2_1"/>
    <property type="match status" value="1"/>
</dbReference>
<dbReference type="PANTHER" id="PTHR22870">
    <property type="entry name" value="REGULATOR OF CHROMOSOME CONDENSATION"/>
    <property type="match status" value="1"/>
</dbReference>
<evidence type="ECO:0000259" key="6">
    <source>
        <dbReference type="PROSITE" id="PS01358"/>
    </source>
</evidence>
<evidence type="ECO:0000256" key="3">
    <source>
        <dbReference type="ARBA" id="ARBA00022771"/>
    </source>
</evidence>
<sequence>MWSPAGGALAAAALAPPCGWVERTALHDNKNTDLLLRSGAARLLLPALPCPARSSAEGDGDSEADEEEQLNLLVYGDRNEAMSEVVLEGGDGDGVSFFKVRPGTRAEQAGVKPGDVVVQINQSDPEVLFEKPAEEILPCVVGRVEIWWRPAPPQDPGERTRIHFKRPIAWAWCPDRNDGLAPEPYPVSRSTTLEGREWRCGSCRSTNFDHQEICRTCGLRDSRLPPRPRVHEMPGHFNSRLLKEEPDFEAPQIFSSTGPSAKGLRAAAERGQRADPLGIKIERPRSADPKRSAFEYVRTRVSRSGRLYSWGYGPACGLGSSRNVSSPTLVTKFLGTGEAEASARAAQQGLETGGFGRHSHRRYRERVTERSLGLQLLKPRIVKACCGGGFSAVLSADGEVFTFGLSAGGRLGLRTKFRALLRPRRIETLPEAISDLSTGASF</sequence>
<dbReference type="PROSITE" id="PS50012">
    <property type="entry name" value="RCC1_3"/>
    <property type="match status" value="1"/>
</dbReference>
<keyword evidence="2" id="KW-0677">Repeat</keyword>
<evidence type="ECO:0000256" key="2">
    <source>
        <dbReference type="ARBA" id="ARBA00022737"/>
    </source>
</evidence>
<dbReference type="Gene3D" id="2.130.10.30">
    <property type="entry name" value="Regulator of chromosome condensation 1/beta-lactamase-inhibitor protein II"/>
    <property type="match status" value="1"/>
</dbReference>
<feature type="non-terminal residue" evidence="7">
    <location>
        <position position="442"/>
    </location>
</feature>
<organism evidence="7 8">
    <name type="scientific">Prorocentrum cordatum</name>
    <dbReference type="NCBI Taxonomy" id="2364126"/>
    <lineage>
        <taxon>Eukaryota</taxon>
        <taxon>Sar</taxon>
        <taxon>Alveolata</taxon>
        <taxon>Dinophyceae</taxon>
        <taxon>Prorocentrales</taxon>
        <taxon>Prorocentraceae</taxon>
        <taxon>Prorocentrum</taxon>
    </lineage>
</organism>
<comment type="caution">
    <text evidence="7">The sequence shown here is derived from an EMBL/GenBank/DDBJ whole genome shotgun (WGS) entry which is preliminary data.</text>
</comment>
<accession>A0ABN9RCZ8</accession>
<dbReference type="Gene3D" id="2.30.42.10">
    <property type="match status" value="1"/>
</dbReference>
<feature type="domain" description="RanBP2-type" evidence="6">
    <location>
        <begin position="198"/>
        <end position="217"/>
    </location>
</feature>
<evidence type="ECO:0000256" key="1">
    <source>
        <dbReference type="ARBA" id="ARBA00022723"/>
    </source>
</evidence>
<feature type="repeat" description="RCC1" evidence="5">
    <location>
        <begin position="398"/>
        <end position="442"/>
    </location>
</feature>
<dbReference type="Pfam" id="PF00415">
    <property type="entry name" value="RCC1"/>
    <property type="match status" value="1"/>
</dbReference>
<keyword evidence="8" id="KW-1185">Reference proteome</keyword>
<proteinExistence type="predicted"/>
<evidence type="ECO:0000256" key="5">
    <source>
        <dbReference type="PROSITE-ProRule" id="PRU00235"/>
    </source>
</evidence>
<gene>
    <name evidence="7" type="ORF">PCOR1329_LOCUS19430</name>
</gene>
<dbReference type="InterPro" id="IPR001876">
    <property type="entry name" value="Znf_RanBP2"/>
</dbReference>
<dbReference type="InterPro" id="IPR000408">
    <property type="entry name" value="Reg_chr_condens"/>
</dbReference>
<dbReference type="PANTHER" id="PTHR22870:SF466">
    <property type="entry name" value="ANKYRIN REPEAT-CONTAINING PROTEIN"/>
    <property type="match status" value="1"/>
</dbReference>
<dbReference type="SUPFAM" id="SSF50985">
    <property type="entry name" value="RCC1/BLIP-II"/>
    <property type="match status" value="1"/>
</dbReference>
<dbReference type="InterPro" id="IPR036034">
    <property type="entry name" value="PDZ_sf"/>
</dbReference>
<dbReference type="Proteomes" id="UP001189429">
    <property type="component" value="Unassembled WGS sequence"/>
</dbReference>
<protein>
    <recommendedName>
        <fullName evidence="6">RanBP2-type domain-containing protein</fullName>
    </recommendedName>
</protein>
<name>A0ABN9RCZ8_9DINO</name>
<keyword evidence="3" id="KW-0863">Zinc-finger</keyword>
<keyword evidence="1" id="KW-0479">Metal-binding</keyword>
<dbReference type="EMBL" id="CAUYUJ010006202">
    <property type="protein sequence ID" value="CAK0816480.1"/>
    <property type="molecule type" value="Genomic_DNA"/>
</dbReference>
<dbReference type="SUPFAM" id="SSF50156">
    <property type="entry name" value="PDZ domain-like"/>
    <property type="match status" value="1"/>
</dbReference>